<dbReference type="InterPro" id="IPR000305">
    <property type="entry name" value="GIY-YIG_endonuc"/>
</dbReference>
<dbReference type="InterPro" id="IPR001943">
    <property type="entry name" value="UVR_dom"/>
</dbReference>
<dbReference type="SMART" id="SM00465">
    <property type="entry name" value="GIYc"/>
    <property type="match status" value="1"/>
</dbReference>
<dbReference type="GO" id="GO:0006289">
    <property type="term" value="P:nucleotide-excision repair"/>
    <property type="evidence" value="ECO:0007669"/>
    <property type="project" value="InterPro"/>
</dbReference>
<dbReference type="PROSITE" id="PS50151">
    <property type="entry name" value="UVR"/>
    <property type="match status" value="1"/>
</dbReference>
<dbReference type="PROSITE" id="PS50165">
    <property type="entry name" value="UVRC"/>
    <property type="match status" value="1"/>
</dbReference>
<dbReference type="Gene3D" id="3.30.420.340">
    <property type="entry name" value="UvrC, RNAse H endonuclease domain"/>
    <property type="match status" value="1"/>
</dbReference>
<dbReference type="Gene3D" id="4.10.860.10">
    <property type="entry name" value="UVR domain"/>
    <property type="match status" value="1"/>
</dbReference>
<feature type="domain" description="UVR" evidence="2">
    <location>
        <begin position="263"/>
        <end position="298"/>
    </location>
</feature>
<dbReference type="PANTHER" id="PTHR30562">
    <property type="entry name" value="UVRC/OXIDOREDUCTASE"/>
    <property type="match status" value="1"/>
</dbReference>
<evidence type="ECO:0000313" key="6">
    <source>
        <dbReference type="Proteomes" id="UP000229784"/>
    </source>
</evidence>
<dbReference type="Pfam" id="PF01541">
    <property type="entry name" value="GIY-YIG"/>
    <property type="match status" value="1"/>
</dbReference>
<dbReference type="SUPFAM" id="SSF82771">
    <property type="entry name" value="GIY-YIG endonuclease"/>
    <property type="match status" value="1"/>
</dbReference>
<dbReference type="InterPro" id="IPR050066">
    <property type="entry name" value="UvrABC_protein_C"/>
</dbReference>
<dbReference type="Proteomes" id="UP000229784">
    <property type="component" value="Unassembled WGS sequence"/>
</dbReference>
<dbReference type="SUPFAM" id="SSF46600">
    <property type="entry name" value="C-terminal UvrC-binding domain of UvrB"/>
    <property type="match status" value="1"/>
</dbReference>
<dbReference type="GO" id="GO:0009380">
    <property type="term" value="C:excinuclease repair complex"/>
    <property type="evidence" value="ECO:0007669"/>
    <property type="project" value="TreeGrafter"/>
</dbReference>
<evidence type="ECO:0000259" key="2">
    <source>
        <dbReference type="PROSITE" id="PS50151"/>
    </source>
</evidence>
<reference evidence="6" key="1">
    <citation type="submission" date="2017-09" db="EMBL/GenBank/DDBJ databases">
        <title>Depth-based differentiation of microbial function through sediment-hosted aquifers and enrichment of novel symbionts in the deep terrestrial subsurface.</title>
        <authorList>
            <person name="Probst A.J."/>
            <person name="Ladd B."/>
            <person name="Jarett J.K."/>
            <person name="Geller-Mcgrath D.E."/>
            <person name="Sieber C.M.K."/>
            <person name="Emerson J.B."/>
            <person name="Anantharaman K."/>
            <person name="Thomas B.C."/>
            <person name="Malmstrom R."/>
            <person name="Stieglmeier M."/>
            <person name="Klingl A."/>
            <person name="Woyke T."/>
            <person name="Ryan C.M."/>
            <person name="Banfield J.F."/>
        </authorList>
    </citation>
    <scope>NUCLEOTIDE SEQUENCE [LARGE SCALE GENOMIC DNA]</scope>
</reference>
<name>A0A2M6XU84_9BACT</name>
<keyword evidence="1" id="KW-0175">Coiled coil</keyword>
<feature type="domain" description="UvrC family homology region profile" evidence="4">
    <location>
        <begin position="212"/>
        <end position="419"/>
    </location>
</feature>
<dbReference type="Pfam" id="PF02151">
    <property type="entry name" value="UVR"/>
    <property type="match status" value="1"/>
</dbReference>
<dbReference type="InterPro" id="IPR047296">
    <property type="entry name" value="GIY-YIG_UvrC_Cho"/>
</dbReference>
<dbReference type="Gene3D" id="3.40.1440.10">
    <property type="entry name" value="GIY-YIG endonuclease"/>
    <property type="match status" value="1"/>
</dbReference>
<dbReference type="InterPro" id="IPR001162">
    <property type="entry name" value="UvrC_RNase_H_dom"/>
</dbReference>
<proteinExistence type="predicted"/>
<accession>A0A2M6XU84</accession>
<dbReference type="PANTHER" id="PTHR30562:SF1">
    <property type="entry name" value="UVRABC SYSTEM PROTEIN C"/>
    <property type="match status" value="1"/>
</dbReference>
<evidence type="ECO:0000259" key="3">
    <source>
        <dbReference type="PROSITE" id="PS50164"/>
    </source>
</evidence>
<organism evidence="5 6">
    <name type="scientific">bacterium (Candidatus Gribaldobacteria) CG08_land_8_20_14_0_20_39_15</name>
    <dbReference type="NCBI Taxonomy" id="2014273"/>
    <lineage>
        <taxon>Bacteria</taxon>
        <taxon>Candidatus Gribaldobacteria</taxon>
    </lineage>
</organism>
<protein>
    <recommendedName>
        <fullName evidence="7">Excinuclease ABC subunit C</fullName>
    </recommendedName>
</protein>
<dbReference type="Pfam" id="PF08459">
    <property type="entry name" value="UvrC_RNaseH_dom"/>
    <property type="match status" value="1"/>
</dbReference>
<dbReference type="PROSITE" id="PS50164">
    <property type="entry name" value="GIY_YIG"/>
    <property type="match status" value="1"/>
</dbReference>
<dbReference type="GO" id="GO:0009381">
    <property type="term" value="F:excinuclease ABC activity"/>
    <property type="evidence" value="ECO:0007669"/>
    <property type="project" value="InterPro"/>
</dbReference>
<dbReference type="InterPro" id="IPR038476">
    <property type="entry name" value="UvrC_RNase_H_dom_sf"/>
</dbReference>
<evidence type="ECO:0000259" key="4">
    <source>
        <dbReference type="PROSITE" id="PS50165"/>
    </source>
</evidence>
<evidence type="ECO:0000313" key="5">
    <source>
        <dbReference type="EMBL" id="PIU15211.1"/>
    </source>
</evidence>
<dbReference type="InterPro" id="IPR035901">
    <property type="entry name" value="GIY-YIG_endonuc_sf"/>
</dbReference>
<feature type="domain" description="GIY-YIG" evidence="3">
    <location>
        <begin position="17"/>
        <end position="92"/>
    </location>
</feature>
<feature type="coiled-coil region" evidence="1">
    <location>
        <begin position="244"/>
        <end position="286"/>
    </location>
</feature>
<evidence type="ECO:0000256" key="1">
    <source>
        <dbReference type="SAM" id="Coils"/>
    </source>
</evidence>
<dbReference type="InterPro" id="IPR036876">
    <property type="entry name" value="UVR_dom_sf"/>
</dbReference>
<comment type="caution">
    <text evidence="5">The sequence shown here is derived from an EMBL/GenBank/DDBJ whole genome shotgun (WGS) entry which is preliminary data.</text>
</comment>
<dbReference type="AlphaFoldDB" id="A0A2M6XU84"/>
<evidence type="ECO:0008006" key="7">
    <source>
        <dbReference type="Google" id="ProtNLM"/>
    </source>
</evidence>
<sequence length="505" mass="58308">MLKFKFVKKEKIANLPATTGVYSFNKGAEFLYIGKAVDIKERVRNHFQQPTLKDNVFIPETENIGFIATNSEIEALILEAELIKKFQPKYNTQWKDGKNYYFVAITNEKFPRVFITHQQQKSEARSTKSEINTNFQKPKATLRGVRLLASSKTVLNFENLNFEFVSDLKFRISNFNYIGPFVDGKTLKQTLRVLRRIFPYRTCRNLPKKPCLYYNLKLCTAPCKINLKSQISKLKTKTQILKLKKEYNKNIKNLIKVLRGQKTQVLKNLQKEMKLASQKQDFEQARVLRDQTFALENILAHSHIFKQSETYNPLGVVSSSWTKIEKGLQKLLGIKIKITRIEGYDVSNIQGQEATGGLVVFKNGLPDKNEYRKFKIKISGKPNDTAMLQEMISRRLKHKEWPLPQIILIDGGIAQLNVAIATLKSEIRNSKSETSTNLQNSKFKTIKILSLAKRKNELYIEGRIKPILLKKLAQETANLILHIRDEAHRFAITYHKKLRSKGLLS</sequence>
<dbReference type="EMBL" id="PEXQ01000049">
    <property type="protein sequence ID" value="PIU15211.1"/>
    <property type="molecule type" value="Genomic_DNA"/>
</dbReference>
<dbReference type="CDD" id="cd10434">
    <property type="entry name" value="GIY-YIG_UvrC_Cho"/>
    <property type="match status" value="1"/>
</dbReference>
<gene>
    <name evidence="5" type="ORF">COT20_02010</name>
</gene>